<dbReference type="AlphaFoldDB" id="A0A4W5L8Q1"/>
<evidence type="ECO:0000313" key="3">
    <source>
        <dbReference type="Proteomes" id="UP000314982"/>
    </source>
</evidence>
<dbReference type="Pfam" id="PF00581">
    <property type="entry name" value="Rhodanese"/>
    <property type="match status" value="1"/>
</dbReference>
<evidence type="ECO:0000313" key="2">
    <source>
        <dbReference type="Ensembl" id="ENSHHUP00000021370.1"/>
    </source>
</evidence>
<dbReference type="Ensembl" id="ENSHHUT00000022172.1">
    <property type="protein sequence ID" value="ENSHHUP00000021370.1"/>
    <property type="gene ID" value="ENSHHUG00000013382.1"/>
</dbReference>
<protein>
    <recommendedName>
        <fullName evidence="1">Rhodanese domain-containing protein</fullName>
    </recommendedName>
</protein>
<dbReference type="PANTHER" id="PTHR43031">
    <property type="entry name" value="FAD-DEPENDENT OXIDOREDUCTASE"/>
    <property type="match status" value="1"/>
</dbReference>
<reference evidence="2" key="3">
    <citation type="submission" date="2025-09" db="UniProtKB">
        <authorList>
            <consortium name="Ensembl"/>
        </authorList>
    </citation>
    <scope>IDENTIFICATION</scope>
</reference>
<dbReference type="Proteomes" id="UP000314982">
    <property type="component" value="Unassembled WGS sequence"/>
</dbReference>
<dbReference type="PANTHER" id="PTHR43031:SF1">
    <property type="entry name" value="PYRIDINE NUCLEOTIDE-DISULPHIDE OXIDOREDUCTASE"/>
    <property type="match status" value="1"/>
</dbReference>
<reference evidence="2" key="2">
    <citation type="submission" date="2025-08" db="UniProtKB">
        <authorList>
            <consortium name="Ensembl"/>
        </authorList>
    </citation>
    <scope>IDENTIFICATION</scope>
</reference>
<evidence type="ECO:0000259" key="1">
    <source>
        <dbReference type="PROSITE" id="PS50206"/>
    </source>
</evidence>
<dbReference type="SMART" id="SM00450">
    <property type="entry name" value="RHOD"/>
    <property type="match status" value="1"/>
</dbReference>
<dbReference type="PROSITE" id="PS50206">
    <property type="entry name" value="RHODANESE_3"/>
    <property type="match status" value="1"/>
</dbReference>
<dbReference type="GeneTree" id="ENSGT00970000197948"/>
<dbReference type="SUPFAM" id="SSF52821">
    <property type="entry name" value="Rhodanese/Cell cycle control phosphatase"/>
    <property type="match status" value="1"/>
</dbReference>
<feature type="domain" description="Rhodanese" evidence="1">
    <location>
        <begin position="22"/>
        <end position="83"/>
    </location>
</feature>
<name>A0A4W5L8Q1_9TELE</name>
<dbReference type="CDD" id="cd00158">
    <property type="entry name" value="RHOD"/>
    <property type="match status" value="1"/>
</dbReference>
<dbReference type="Gene3D" id="3.40.250.10">
    <property type="entry name" value="Rhodanese-like domain"/>
    <property type="match status" value="1"/>
</dbReference>
<organism evidence="2 3">
    <name type="scientific">Hucho hucho</name>
    <name type="common">huchen</name>
    <dbReference type="NCBI Taxonomy" id="62062"/>
    <lineage>
        <taxon>Eukaryota</taxon>
        <taxon>Metazoa</taxon>
        <taxon>Chordata</taxon>
        <taxon>Craniata</taxon>
        <taxon>Vertebrata</taxon>
        <taxon>Euteleostomi</taxon>
        <taxon>Actinopterygii</taxon>
        <taxon>Neopterygii</taxon>
        <taxon>Teleostei</taxon>
        <taxon>Protacanthopterygii</taxon>
        <taxon>Salmoniformes</taxon>
        <taxon>Salmonidae</taxon>
        <taxon>Salmoninae</taxon>
        <taxon>Hucho</taxon>
    </lineage>
</organism>
<reference evidence="3" key="1">
    <citation type="submission" date="2018-06" db="EMBL/GenBank/DDBJ databases">
        <title>Genome assembly of Danube salmon.</title>
        <authorList>
            <person name="Macqueen D.J."/>
            <person name="Gundappa M.K."/>
        </authorList>
    </citation>
    <scope>NUCLEOTIDE SEQUENCE [LARGE SCALE GENOMIC DNA]</scope>
</reference>
<dbReference type="InterPro" id="IPR001763">
    <property type="entry name" value="Rhodanese-like_dom"/>
</dbReference>
<sequence>LFAPNRRKNKKSDKPKLKNSLCTIVDVRTREEYSGGHVVGSINIPLNEVQDRFEEIQNLKSPLVLCCASGNRSGQAQHYLSQKEIDCHNGGSWLDVNYYQSK</sequence>
<keyword evidence="3" id="KW-1185">Reference proteome</keyword>
<accession>A0A4W5L8Q1</accession>
<dbReference type="InterPro" id="IPR050229">
    <property type="entry name" value="GlpE_sulfurtransferase"/>
</dbReference>
<dbReference type="InterPro" id="IPR036873">
    <property type="entry name" value="Rhodanese-like_dom_sf"/>
</dbReference>
<proteinExistence type="predicted"/>